<sequence>MSIQLNDINWPFLAPAIALGLFLAWHLLSRWSNLSTSRTNASTNDPYQDIEPLDFQDWTAIEPMKIRPFRPKFYLTMGLENCPLSEYLAFDNTYLERTKIRTAVLNDHPKETHDCNPKVEAAVLEMYEWMFGTYLPKRLPTLFKFVPRDALPSEPKGAATNSERYLHNTITGEYIPLQPPSAKEALRTLGRNVDDDILILLPGSEAEDGSPIYHLEAYVCCFPSGFSLPEKFGLPLAAIHAPVPNYAPKLAKSMDRFFAKLETGRAVRRANWSITTDDKLYTQAGNHLYANGETAENTAIDKNEKTLDVHAPDLDATIAEQKKEVEIEKCRLRCERQTLHRLPRSRALVFAFKTFQYLLKDVKGEEGGEVGEALALAIEGLDRGNSPEMKFYKRGVVWGEKVVEFLRG</sequence>
<evidence type="ECO:0008006" key="4">
    <source>
        <dbReference type="Google" id="ProtNLM"/>
    </source>
</evidence>
<feature type="transmembrane region" description="Helical" evidence="1">
    <location>
        <begin position="12"/>
        <end position="28"/>
    </location>
</feature>
<organism evidence="2 3">
    <name type="scientific">Neohortaea acidophila</name>
    <dbReference type="NCBI Taxonomy" id="245834"/>
    <lineage>
        <taxon>Eukaryota</taxon>
        <taxon>Fungi</taxon>
        <taxon>Dikarya</taxon>
        <taxon>Ascomycota</taxon>
        <taxon>Pezizomycotina</taxon>
        <taxon>Dothideomycetes</taxon>
        <taxon>Dothideomycetidae</taxon>
        <taxon>Mycosphaerellales</taxon>
        <taxon>Teratosphaeriaceae</taxon>
        <taxon>Neohortaea</taxon>
    </lineage>
</organism>
<keyword evidence="1" id="KW-0472">Membrane</keyword>
<keyword evidence="3" id="KW-1185">Reference proteome</keyword>
<accession>A0A6A6Q7Y0</accession>
<reference evidence="2" key="1">
    <citation type="journal article" date="2020" name="Stud. Mycol.">
        <title>101 Dothideomycetes genomes: a test case for predicting lifestyles and emergence of pathogens.</title>
        <authorList>
            <person name="Haridas S."/>
            <person name="Albert R."/>
            <person name="Binder M."/>
            <person name="Bloem J."/>
            <person name="Labutti K."/>
            <person name="Salamov A."/>
            <person name="Andreopoulos B."/>
            <person name="Baker S."/>
            <person name="Barry K."/>
            <person name="Bills G."/>
            <person name="Bluhm B."/>
            <person name="Cannon C."/>
            <person name="Castanera R."/>
            <person name="Culley D."/>
            <person name="Daum C."/>
            <person name="Ezra D."/>
            <person name="Gonzalez J."/>
            <person name="Henrissat B."/>
            <person name="Kuo A."/>
            <person name="Liang C."/>
            <person name="Lipzen A."/>
            <person name="Lutzoni F."/>
            <person name="Magnuson J."/>
            <person name="Mondo S."/>
            <person name="Nolan M."/>
            <person name="Ohm R."/>
            <person name="Pangilinan J."/>
            <person name="Park H.-J."/>
            <person name="Ramirez L."/>
            <person name="Alfaro M."/>
            <person name="Sun H."/>
            <person name="Tritt A."/>
            <person name="Yoshinaga Y."/>
            <person name="Zwiers L.-H."/>
            <person name="Turgeon B."/>
            <person name="Goodwin S."/>
            <person name="Spatafora J."/>
            <person name="Crous P."/>
            <person name="Grigoriev I."/>
        </authorList>
    </citation>
    <scope>NUCLEOTIDE SEQUENCE</scope>
    <source>
        <strain evidence="2">CBS 113389</strain>
    </source>
</reference>
<proteinExistence type="predicted"/>
<dbReference type="EMBL" id="MU001631">
    <property type="protein sequence ID" value="KAF2487753.1"/>
    <property type="molecule type" value="Genomic_DNA"/>
</dbReference>
<dbReference type="Proteomes" id="UP000799767">
    <property type="component" value="Unassembled WGS sequence"/>
</dbReference>
<protein>
    <recommendedName>
        <fullName evidence="4">HRQ family protein 2</fullName>
    </recommendedName>
</protein>
<dbReference type="RefSeq" id="XP_033594322.1">
    <property type="nucleotide sequence ID" value="XM_033729844.1"/>
</dbReference>
<evidence type="ECO:0000313" key="2">
    <source>
        <dbReference type="EMBL" id="KAF2487753.1"/>
    </source>
</evidence>
<gene>
    <name evidence="2" type="ORF">BDY17DRAFT_17491</name>
</gene>
<evidence type="ECO:0000256" key="1">
    <source>
        <dbReference type="SAM" id="Phobius"/>
    </source>
</evidence>
<dbReference type="InterPro" id="IPR021848">
    <property type="entry name" value="HODM_asu-like"/>
</dbReference>
<dbReference type="OrthoDB" id="5043642at2759"/>
<dbReference type="AlphaFoldDB" id="A0A6A6Q7Y0"/>
<dbReference type="Pfam" id="PF11927">
    <property type="entry name" value="HODM_asu-like"/>
    <property type="match status" value="1"/>
</dbReference>
<keyword evidence="1" id="KW-1133">Transmembrane helix</keyword>
<keyword evidence="1" id="KW-0812">Transmembrane</keyword>
<dbReference type="GeneID" id="54470846"/>
<name>A0A6A6Q7Y0_9PEZI</name>
<evidence type="ECO:0000313" key="3">
    <source>
        <dbReference type="Proteomes" id="UP000799767"/>
    </source>
</evidence>